<evidence type="ECO:0000313" key="2">
    <source>
        <dbReference type="Proteomes" id="UP000315700"/>
    </source>
</evidence>
<protein>
    <submittedName>
        <fullName evidence="1">Uncharacterized protein</fullName>
    </submittedName>
</protein>
<accession>A0A517SEQ4</accession>
<dbReference type="Proteomes" id="UP000315700">
    <property type="component" value="Chromosome"/>
</dbReference>
<sequence>MTPLSERVGTLWQLRDACLQGRVEAWIDACVVAAKLVGDQYSNPELNWSDALYDLRRLAQERQQRATNGLPFEQDPEWFRERQDAALVAFYEDVDAAIEEWESQFDEAVVVAQDS</sequence>
<dbReference type="RefSeq" id="WP_145030463.1">
    <property type="nucleotide sequence ID" value="NZ_CP036271.1"/>
</dbReference>
<proteinExistence type="predicted"/>
<keyword evidence="2" id="KW-1185">Reference proteome</keyword>
<dbReference type="KEGG" id="ccos:Pan44_26570"/>
<name>A0A517SEQ4_9PLAN</name>
<dbReference type="EMBL" id="CP036271">
    <property type="protein sequence ID" value="QDT54622.1"/>
    <property type="molecule type" value="Genomic_DNA"/>
</dbReference>
<gene>
    <name evidence="1" type="ORF">Pan44_26570</name>
</gene>
<dbReference type="InParanoid" id="A0A517SEQ4"/>
<reference evidence="1 2" key="1">
    <citation type="submission" date="2019-02" db="EMBL/GenBank/DDBJ databases">
        <title>Deep-cultivation of Planctomycetes and their phenomic and genomic characterization uncovers novel biology.</title>
        <authorList>
            <person name="Wiegand S."/>
            <person name="Jogler M."/>
            <person name="Boedeker C."/>
            <person name="Pinto D."/>
            <person name="Vollmers J."/>
            <person name="Rivas-Marin E."/>
            <person name="Kohn T."/>
            <person name="Peeters S.H."/>
            <person name="Heuer A."/>
            <person name="Rast P."/>
            <person name="Oberbeckmann S."/>
            <person name="Bunk B."/>
            <person name="Jeske O."/>
            <person name="Meyerdierks A."/>
            <person name="Storesund J.E."/>
            <person name="Kallscheuer N."/>
            <person name="Luecker S."/>
            <person name="Lage O.M."/>
            <person name="Pohl T."/>
            <person name="Merkel B.J."/>
            <person name="Hornburger P."/>
            <person name="Mueller R.-W."/>
            <person name="Bruemmer F."/>
            <person name="Labrenz M."/>
            <person name="Spormann A.M."/>
            <person name="Op den Camp H."/>
            <person name="Overmann J."/>
            <person name="Amann R."/>
            <person name="Jetten M.S.M."/>
            <person name="Mascher T."/>
            <person name="Medema M.H."/>
            <person name="Devos D.P."/>
            <person name="Kaster A.-K."/>
            <person name="Ovreas L."/>
            <person name="Rohde M."/>
            <person name="Galperin M.Y."/>
            <person name="Jogler C."/>
        </authorList>
    </citation>
    <scope>NUCLEOTIDE SEQUENCE [LARGE SCALE GENOMIC DNA]</scope>
    <source>
        <strain evidence="1 2">Pan44</strain>
    </source>
</reference>
<evidence type="ECO:0000313" key="1">
    <source>
        <dbReference type="EMBL" id="QDT54622.1"/>
    </source>
</evidence>
<dbReference type="AlphaFoldDB" id="A0A517SEQ4"/>
<organism evidence="1 2">
    <name type="scientific">Caulifigura coniformis</name>
    <dbReference type="NCBI Taxonomy" id="2527983"/>
    <lineage>
        <taxon>Bacteria</taxon>
        <taxon>Pseudomonadati</taxon>
        <taxon>Planctomycetota</taxon>
        <taxon>Planctomycetia</taxon>
        <taxon>Planctomycetales</taxon>
        <taxon>Planctomycetaceae</taxon>
        <taxon>Caulifigura</taxon>
    </lineage>
</organism>